<feature type="compositionally biased region" description="Polar residues" evidence="8">
    <location>
        <begin position="152"/>
        <end position="161"/>
    </location>
</feature>
<dbReference type="GO" id="GO:0045944">
    <property type="term" value="P:positive regulation of transcription by RNA polymerase II"/>
    <property type="evidence" value="ECO:0007669"/>
    <property type="project" value="TreeGrafter"/>
</dbReference>
<keyword evidence="5" id="KW-0238">DNA-binding</keyword>
<dbReference type="GO" id="GO:0008270">
    <property type="term" value="F:zinc ion binding"/>
    <property type="evidence" value="ECO:0007669"/>
    <property type="project" value="InterPro"/>
</dbReference>
<accession>A0A6A5XPZ9</accession>
<reference evidence="11" key="1">
    <citation type="journal article" date="2020" name="Stud. Mycol.">
        <title>101 Dothideomycetes genomes: a test case for predicting lifestyles and emergence of pathogens.</title>
        <authorList>
            <person name="Haridas S."/>
            <person name="Albert R."/>
            <person name="Binder M."/>
            <person name="Bloem J."/>
            <person name="Labutti K."/>
            <person name="Salamov A."/>
            <person name="Andreopoulos B."/>
            <person name="Baker S."/>
            <person name="Barry K."/>
            <person name="Bills G."/>
            <person name="Bluhm B."/>
            <person name="Cannon C."/>
            <person name="Castanera R."/>
            <person name="Culley D."/>
            <person name="Daum C."/>
            <person name="Ezra D."/>
            <person name="Gonzalez J."/>
            <person name="Henrissat B."/>
            <person name="Kuo A."/>
            <person name="Liang C."/>
            <person name="Lipzen A."/>
            <person name="Lutzoni F."/>
            <person name="Magnuson J."/>
            <person name="Mondo S."/>
            <person name="Nolan M."/>
            <person name="Ohm R."/>
            <person name="Pangilinan J."/>
            <person name="Park H.-J."/>
            <person name="Ramirez L."/>
            <person name="Alfaro M."/>
            <person name="Sun H."/>
            <person name="Tritt A."/>
            <person name="Yoshinaga Y."/>
            <person name="Zwiers L.-H."/>
            <person name="Turgeon B."/>
            <person name="Goodwin S."/>
            <person name="Spatafora J."/>
            <person name="Crous P."/>
            <person name="Grigoriev I."/>
        </authorList>
    </citation>
    <scope>NUCLEOTIDE SEQUENCE</scope>
    <source>
        <strain evidence="11">CBS 175.79</strain>
    </source>
</reference>
<dbReference type="RefSeq" id="XP_033383325.1">
    <property type="nucleotide sequence ID" value="XM_033528369.1"/>
</dbReference>
<dbReference type="PANTHER" id="PTHR47782">
    <property type="entry name" value="ZN(II)2CYS6 TRANSCRIPTION FACTOR (EUROFUNG)-RELATED"/>
    <property type="match status" value="1"/>
</dbReference>
<dbReference type="SMART" id="SM00066">
    <property type="entry name" value="GAL4"/>
    <property type="match status" value="1"/>
</dbReference>
<evidence type="ECO:0000256" key="9">
    <source>
        <dbReference type="SAM" id="Phobius"/>
    </source>
</evidence>
<dbReference type="Gene3D" id="4.10.240.10">
    <property type="entry name" value="Zn(2)-C6 fungal-type DNA-binding domain"/>
    <property type="match status" value="1"/>
</dbReference>
<feature type="domain" description="Zn(2)-C6 fungal-type" evidence="10">
    <location>
        <begin position="40"/>
        <end position="70"/>
    </location>
</feature>
<keyword evidence="9" id="KW-0812">Transmembrane</keyword>
<keyword evidence="7" id="KW-0539">Nucleus</keyword>
<sequence length="763" mass="85391">MVEARHGRSDYTHHSAEPAQPPTAPLPSSNPSAPIKRGSACRRCRLQKIKCDGQSPACSNCVKAGVSCIKSNNADADATREYTKQLERRVQWLEELVRRFQPNAIFDQAGNLQINDEFIVVGAHPLSSHLTIGPLDLTKARTTASLPGESPAASTSSQIGPSQPLAHDVGLLSLANSTEPKYLGPSSGVPFARLIFSSAPQSQGLSSAWQAVQDGPLQASNSLQQSQPIKFAKLPNEDEMSYFVSAYFEVWHTTYPFLMEDAFQETVERVIQYEKVRSTSNVPPEAPAHAFDMAQTFLVLSLGAKVLETRLSIEFQSEQYYATAMFYVGNLQLHDSIRGVQVLLLLVLCSFSFANGLNAWFLTSTIIASCLDLGLQRKHVHNRPQESTQQDSEEDSRFSELRSGIFWSAYSLDRTLSVILGRPLTLRDEACDIEYPGEHESEEIAHDAVDRRGRTQSPTQEPQRKRPCLPRATPPYLPAIYSFRFDRITAEVKLMIYRVARSPARFPWPTDLEEWQEQTHQVCKELLEEAKRNLKWRGLAGRRGTLDGALPLIELKCHQCIMLLYRPSPAFPQPSNSALKNCYESAVETIRIQSDMQKFAKLINSWLTAHSVFVSGITILYCLWTSAEIRRQTTLEDFLRQADACSKLLNKLGKSWSVAENAQSKFERLVQVTSDTWKNNQSGTITPAIQTQAQQQTIGENGGGVEVGVGYQSMENLPLNFWEQYNTDYTQGPNMIMDELGDMGGWFDLEWLGNSENTYQMGA</sequence>
<dbReference type="GO" id="GO:0006351">
    <property type="term" value="P:DNA-templated transcription"/>
    <property type="evidence" value="ECO:0007669"/>
    <property type="project" value="InterPro"/>
</dbReference>
<evidence type="ECO:0000256" key="4">
    <source>
        <dbReference type="ARBA" id="ARBA00023015"/>
    </source>
</evidence>
<dbReference type="Pfam" id="PF04082">
    <property type="entry name" value="Fungal_trans"/>
    <property type="match status" value="1"/>
</dbReference>
<gene>
    <name evidence="11" type="ORF">BU24DRAFT_423908</name>
</gene>
<dbReference type="Pfam" id="PF00172">
    <property type="entry name" value="Zn_clus"/>
    <property type="match status" value="1"/>
</dbReference>
<feature type="region of interest" description="Disordered" evidence="8">
    <location>
        <begin position="1"/>
        <end position="34"/>
    </location>
</feature>
<evidence type="ECO:0000256" key="6">
    <source>
        <dbReference type="ARBA" id="ARBA00023163"/>
    </source>
</evidence>
<dbReference type="PROSITE" id="PS00463">
    <property type="entry name" value="ZN2_CY6_FUNGAL_1"/>
    <property type="match status" value="1"/>
</dbReference>
<dbReference type="Proteomes" id="UP000799778">
    <property type="component" value="Unassembled WGS sequence"/>
</dbReference>
<organism evidence="11 12">
    <name type="scientific">Aaosphaeria arxii CBS 175.79</name>
    <dbReference type="NCBI Taxonomy" id="1450172"/>
    <lineage>
        <taxon>Eukaryota</taxon>
        <taxon>Fungi</taxon>
        <taxon>Dikarya</taxon>
        <taxon>Ascomycota</taxon>
        <taxon>Pezizomycotina</taxon>
        <taxon>Dothideomycetes</taxon>
        <taxon>Pleosporomycetidae</taxon>
        <taxon>Pleosporales</taxon>
        <taxon>Pleosporales incertae sedis</taxon>
        <taxon>Aaosphaeria</taxon>
    </lineage>
</organism>
<feature type="transmembrane region" description="Helical" evidence="9">
    <location>
        <begin position="603"/>
        <end position="624"/>
    </location>
</feature>
<keyword evidence="9" id="KW-1133">Transmembrane helix</keyword>
<dbReference type="EMBL" id="ML978070">
    <property type="protein sequence ID" value="KAF2014986.1"/>
    <property type="molecule type" value="Genomic_DNA"/>
</dbReference>
<dbReference type="GO" id="GO:0005634">
    <property type="term" value="C:nucleus"/>
    <property type="evidence" value="ECO:0007669"/>
    <property type="project" value="UniProtKB-SubCell"/>
</dbReference>
<keyword evidence="9" id="KW-0472">Membrane</keyword>
<protein>
    <recommendedName>
        <fullName evidence="10">Zn(2)-C6 fungal-type domain-containing protein</fullName>
    </recommendedName>
</protein>
<feature type="region of interest" description="Disordered" evidence="8">
    <location>
        <begin position="143"/>
        <end position="162"/>
    </location>
</feature>
<evidence type="ECO:0000256" key="5">
    <source>
        <dbReference type="ARBA" id="ARBA00023125"/>
    </source>
</evidence>
<dbReference type="GO" id="GO:0000981">
    <property type="term" value="F:DNA-binding transcription factor activity, RNA polymerase II-specific"/>
    <property type="evidence" value="ECO:0007669"/>
    <property type="project" value="InterPro"/>
</dbReference>
<feature type="compositionally biased region" description="Basic and acidic residues" evidence="8">
    <location>
        <begin position="1"/>
        <end position="16"/>
    </location>
</feature>
<dbReference type="InterPro" id="IPR036864">
    <property type="entry name" value="Zn2-C6_fun-type_DNA-bd_sf"/>
</dbReference>
<evidence type="ECO:0000259" key="10">
    <source>
        <dbReference type="PROSITE" id="PS50048"/>
    </source>
</evidence>
<evidence type="ECO:0000313" key="12">
    <source>
        <dbReference type="Proteomes" id="UP000799778"/>
    </source>
</evidence>
<comment type="subcellular location">
    <subcellularLocation>
        <location evidence="1">Nucleus</location>
    </subcellularLocation>
</comment>
<dbReference type="InterPro" id="IPR007219">
    <property type="entry name" value="XnlR_reg_dom"/>
</dbReference>
<dbReference type="GO" id="GO:0043565">
    <property type="term" value="F:sequence-specific DNA binding"/>
    <property type="evidence" value="ECO:0007669"/>
    <property type="project" value="TreeGrafter"/>
</dbReference>
<proteinExistence type="predicted"/>
<name>A0A6A5XPZ9_9PLEO</name>
<dbReference type="AlphaFoldDB" id="A0A6A5XPZ9"/>
<dbReference type="GeneID" id="54285766"/>
<feature type="compositionally biased region" description="Basic and acidic residues" evidence="8">
    <location>
        <begin position="442"/>
        <end position="453"/>
    </location>
</feature>
<evidence type="ECO:0000256" key="1">
    <source>
        <dbReference type="ARBA" id="ARBA00004123"/>
    </source>
</evidence>
<dbReference type="CDD" id="cd12148">
    <property type="entry name" value="fungal_TF_MHR"/>
    <property type="match status" value="1"/>
</dbReference>
<evidence type="ECO:0000256" key="8">
    <source>
        <dbReference type="SAM" id="MobiDB-lite"/>
    </source>
</evidence>
<dbReference type="InterPro" id="IPR001138">
    <property type="entry name" value="Zn2Cys6_DnaBD"/>
</dbReference>
<keyword evidence="3" id="KW-0862">Zinc</keyword>
<evidence type="ECO:0000256" key="2">
    <source>
        <dbReference type="ARBA" id="ARBA00022723"/>
    </source>
</evidence>
<dbReference type="PROSITE" id="PS50048">
    <property type="entry name" value="ZN2_CY6_FUNGAL_2"/>
    <property type="match status" value="1"/>
</dbReference>
<dbReference type="SUPFAM" id="SSF57701">
    <property type="entry name" value="Zn2/Cys6 DNA-binding domain"/>
    <property type="match status" value="1"/>
</dbReference>
<keyword evidence="12" id="KW-1185">Reference proteome</keyword>
<keyword evidence="4" id="KW-0805">Transcription regulation</keyword>
<dbReference type="SMART" id="SM00906">
    <property type="entry name" value="Fungal_trans"/>
    <property type="match status" value="1"/>
</dbReference>
<dbReference type="InterPro" id="IPR052202">
    <property type="entry name" value="Yeast_MetPath_Reg"/>
</dbReference>
<evidence type="ECO:0000256" key="3">
    <source>
        <dbReference type="ARBA" id="ARBA00022833"/>
    </source>
</evidence>
<keyword evidence="2" id="KW-0479">Metal-binding</keyword>
<feature type="region of interest" description="Disordered" evidence="8">
    <location>
        <begin position="442"/>
        <end position="471"/>
    </location>
</feature>
<dbReference type="CDD" id="cd00067">
    <property type="entry name" value="GAL4"/>
    <property type="match status" value="1"/>
</dbReference>
<dbReference type="OrthoDB" id="9970124at2759"/>
<keyword evidence="6" id="KW-0804">Transcription</keyword>
<evidence type="ECO:0000256" key="7">
    <source>
        <dbReference type="ARBA" id="ARBA00023242"/>
    </source>
</evidence>
<evidence type="ECO:0000313" key="11">
    <source>
        <dbReference type="EMBL" id="KAF2014986.1"/>
    </source>
</evidence>
<dbReference type="PANTHER" id="PTHR47782:SF1">
    <property type="entry name" value="PYRIMIDINE PATHWAY REGULATORY PROTEIN 1"/>
    <property type="match status" value="1"/>
</dbReference>